<evidence type="ECO:0000313" key="1">
    <source>
        <dbReference type="EMBL" id="MBP2435505.1"/>
    </source>
</evidence>
<evidence type="ECO:0000313" key="2">
    <source>
        <dbReference type="Proteomes" id="UP001519362"/>
    </source>
</evidence>
<organism evidence="1 2">
    <name type="scientific">Microbacterium amylolyticum</name>
    <dbReference type="NCBI Taxonomy" id="936337"/>
    <lineage>
        <taxon>Bacteria</taxon>
        <taxon>Bacillati</taxon>
        <taxon>Actinomycetota</taxon>
        <taxon>Actinomycetes</taxon>
        <taxon>Micrococcales</taxon>
        <taxon>Microbacteriaceae</taxon>
        <taxon>Microbacterium</taxon>
    </lineage>
</organism>
<dbReference type="EMBL" id="JAGIOL010000001">
    <property type="protein sequence ID" value="MBP2435505.1"/>
    <property type="molecule type" value="Genomic_DNA"/>
</dbReference>
<reference evidence="1 2" key="1">
    <citation type="submission" date="2021-03" db="EMBL/GenBank/DDBJ databases">
        <title>Sequencing the genomes of 1000 actinobacteria strains.</title>
        <authorList>
            <person name="Klenk H.-P."/>
        </authorList>
    </citation>
    <scope>NUCLEOTIDE SEQUENCE [LARGE SCALE GENOMIC DNA]</scope>
    <source>
        <strain evidence="1 2">DSM 24221</strain>
    </source>
</reference>
<proteinExistence type="predicted"/>
<sequence>MRHADVSVTSRNYVHYQGSRADQAALALLNSGGGAPGVRIDESETAL</sequence>
<keyword evidence="2" id="KW-1185">Reference proteome</keyword>
<accession>A0ABS4ZE04</accession>
<evidence type="ECO:0008006" key="3">
    <source>
        <dbReference type="Google" id="ProtNLM"/>
    </source>
</evidence>
<protein>
    <recommendedName>
        <fullName evidence="3">Tyr recombinase domain-containing protein</fullName>
    </recommendedName>
</protein>
<comment type="caution">
    <text evidence="1">The sequence shown here is derived from an EMBL/GenBank/DDBJ whole genome shotgun (WGS) entry which is preliminary data.</text>
</comment>
<dbReference type="RefSeq" id="WP_165132643.1">
    <property type="nucleotide sequence ID" value="NZ_JAGIOL010000001.1"/>
</dbReference>
<dbReference type="Proteomes" id="UP001519362">
    <property type="component" value="Unassembled WGS sequence"/>
</dbReference>
<gene>
    <name evidence="1" type="ORF">JOF34_000091</name>
</gene>
<name>A0ABS4ZE04_9MICO</name>